<comment type="caution">
    <text evidence="2">The sequence shown here is derived from an EMBL/GenBank/DDBJ whole genome shotgun (WGS) entry which is preliminary data.</text>
</comment>
<dbReference type="SUPFAM" id="SSF51004">
    <property type="entry name" value="C-terminal (heme d1) domain of cytochrome cd1-nitrite reductase"/>
    <property type="match status" value="1"/>
</dbReference>
<name>A0ABN9YA14_9DINO</name>
<dbReference type="InterPro" id="IPR011048">
    <property type="entry name" value="Haem_d1_sf"/>
</dbReference>
<evidence type="ECO:0000313" key="3">
    <source>
        <dbReference type="Proteomes" id="UP001189429"/>
    </source>
</evidence>
<organism evidence="2 3">
    <name type="scientific">Prorocentrum cordatum</name>
    <dbReference type="NCBI Taxonomy" id="2364126"/>
    <lineage>
        <taxon>Eukaryota</taxon>
        <taxon>Sar</taxon>
        <taxon>Alveolata</taxon>
        <taxon>Dinophyceae</taxon>
        <taxon>Prorocentrales</taxon>
        <taxon>Prorocentraceae</taxon>
        <taxon>Prorocentrum</taxon>
    </lineage>
</organism>
<evidence type="ECO:0000256" key="1">
    <source>
        <dbReference type="SAM" id="SignalP"/>
    </source>
</evidence>
<gene>
    <name evidence="2" type="ORF">PCOR1329_LOCUS82639</name>
</gene>
<feature type="signal peptide" evidence="1">
    <location>
        <begin position="1"/>
        <end position="22"/>
    </location>
</feature>
<keyword evidence="3" id="KW-1185">Reference proteome</keyword>
<dbReference type="Proteomes" id="UP001189429">
    <property type="component" value="Unassembled WGS sequence"/>
</dbReference>
<feature type="chain" id="PRO_5045115824" evidence="1">
    <location>
        <begin position="23"/>
        <end position="452"/>
    </location>
</feature>
<evidence type="ECO:0000313" key="2">
    <source>
        <dbReference type="EMBL" id="CAK0907704.1"/>
    </source>
</evidence>
<accession>A0ABN9YA14</accession>
<sequence>MVFGSAPALLATLLAAGHSAEAGQVCRPTPDCFDGRCLGTPVEFLPVDLQLDSWTGLSYVRSNTSVRAHSLVQKDFGIFLHGPKLRPKQRKPGHYAPPLYVSGSLVDKIWRIDDIQTAPAGAVAASMKFVSWASAPSTMWFVPPARDGGPERFLVAEGNPFFLNPGNHTSEMWAGGVDLVDEEKCTTLFPVSALDRFAGKVVNTVECHASGYCFFSVWKFYDDSLPSNDDCLYWCQTSSPDDPTTCTQSGILTDESGKQICHVSGTGAVHGFMLGKTDVNNSNSFDMLLLYTGKGTFDTGESHMEMLKIVVSNDGAPKTVSRRAWGTDLTNKSIQVGHDVGCDHAWTDDDGKYIWVGSFREKNDGVHMMDYDTGKLVHSIHGISSVIPNSKYTYVSGIDGTGSWGKPGSVLAVATCQKYGTQLTGGESAMLLINISQGVTAAPAHVTTELIV</sequence>
<proteinExistence type="predicted"/>
<protein>
    <submittedName>
        <fullName evidence="2">Uncharacterized protein</fullName>
    </submittedName>
</protein>
<keyword evidence="1" id="KW-0732">Signal</keyword>
<dbReference type="EMBL" id="CAUYUJ010021907">
    <property type="protein sequence ID" value="CAK0907704.1"/>
    <property type="molecule type" value="Genomic_DNA"/>
</dbReference>
<reference evidence="2" key="1">
    <citation type="submission" date="2023-10" db="EMBL/GenBank/DDBJ databases">
        <authorList>
            <person name="Chen Y."/>
            <person name="Shah S."/>
            <person name="Dougan E. K."/>
            <person name="Thang M."/>
            <person name="Chan C."/>
        </authorList>
    </citation>
    <scope>NUCLEOTIDE SEQUENCE [LARGE SCALE GENOMIC DNA]</scope>
</reference>